<accession>A0A4S5BGR1</accession>
<evidence type="ECO:0000313" key="4">
    <source>
        <dbReference type="Proteomes" id="UP000306697"/>
    </source>
</evidence>
<keyword evidence="1" id="KW-1133">Transmembrane helix</keyword>
<dbReference type="EMBL" id="CP071248">
    <property type="protein sequence ID" value="QSP98450.1"/>
    <property type="molecule type" value="Genomic_DNA"/>
</dbReference>
<keyword evidence="1" id="KW-0812">Transmembrane</keyword>
<gene>
    <name evidence="2" type="ORF">BLI009_05040</name>
    <name evidence="3" type="ORF">E6L38_04740</name>
</gene>
<protein>
    <submittedName>
        <fullName evidence="3">Uncharacterized protein</fullName>
    </submittedName>
</protein>
<reference evidence="2" key="2">
    <citation type="submission" date="2021-03" db="EMBL/GenBank/DDBJ databases">
        <title>Genome sequencing of Bifidobacterium longum subsp. infantis JCM 7009.</title>
        <authorList>
            <person name="Kim J."/>
        </authorList>
    </citation>
    <scope>NUCLEOTIDE SEQUENCE</scope>
    <source>
        <strain evidence="2">JCM 7009</strain>
    </source>
</reference>
<evidence type="ECO:0000313" key="3">
    <source>
        <dbReference type="EMBL" id="THJ29701.1"/>
    </source>
</evidence>
<evidence type="ECO:0000313" key="2">
    <source>
        <dbReference type="EMBL" id="QSP98450.1"/>
    </source>
</evidence>
<dbReference type="AlphaFoldDB" id="A0A4S5BGR1"/>
<dbReference type="RefSeq" id="WP_041982380.1">
    <property type="nucleotide sequence ID" value="NZ_BCYG01000057.1"/>
</dbReference>
<sequence>MMSKHENDIRLTSCDKGKRQMASAAVALAAVFVTPFVVPLVASLMVVLGIGSAAATAIVAVAWLGSAAVGMIFPAAAPLTSAIQSMIGILGTSGAAAW</sequence>
<feature type="transmembrane region" description="Helical" evidence="1">
    <location>
        <begin position="54"/>
        <end position="77"/>
    </location>
</feature>
<reference evidence="3 4" key="1">
    <citation type="submission" date="2019-04" db="EMBL/GenBank/DDBJ databases">
        <title>Genome Announcement To Ensure Probiotic Safety of Bifidobacterium longum subsp infantis UBBI-01.</title>
        <authorList>
            <person name="Sulthana A."/>
            <person name="Lakshmi S.G."/>
            <person name="Madempudi R.S."/>
        </authorList>
    </citation>
    <scope>NUCLEOTIDE SEQUENCE [LARGE SCALE GENOMIC DNA]</scope>
    <source>
        <strain evidence="3 4">UBBI-01</strain>
    </source>
</reference>
<name>A0A4S5BGR1_BIFLI</name>
<dbReference type="Proteomes" id="UP000306697">
    <property type="component" value="Unassembled WGS sequence"/>
</dbReference>
<organism evidence="3 4">
    <name type="scientific">Bifidobacterium longum subsp. infantis</name>
    <dbReference type="NCBI Taxonomy" id="1682"/>
    <lineage>
        <taxon>Bacteria</taxon>
        <taxon>Bacillati</taxon>
        <taxon>Actinomycetota</taxon>
        <taxon>Actinomycetes</taxon>
        <taxon>Bifidobacteriales</taxon>
        <taxon>Bifidobacteriaceae</taxon>
        <taxon>Bifidobacterium</taxon>
    </lineage>
</organism>
<dbReference type="Proteomes" id="UP000663618">
    <property type="component" value="Chromosome"/>
</dbReference>
<proteinExistence type="predicted"/>
<keyword evidence="1" id="KW-0472">Membrane</keyword>
<feature type="transmembrane region" description="Helical" evidence="1">
    <location>
        <begin position="21"/>
        <end position="48"/>
    </location>
</feature>
<evidence type="ECO:0000256" key="1">
    <source>
        <dbReference type="SAM" id="Phobius"/>
    </source>
</evidence>
<dbReference type="EMBL" id="SSWL01000006">
    <property type="protein sequence ID" value="THJ29701.1"/>
    <property type="molecule type" value="Genomic_DNA"/>
</dbReference>